<evidence type="ECO:0000256" key="3">
    <source>
        <dbReference type="ARBA" id="ARBA00022705"/>
    </source>
</evidence>
<dbReference type="PRINTS" id="PR00868">
    <property type="entry name" value="DNAPOLI"/>
</dbReference>
<dbReference type="SUPFAM" id="SSF53098">
    <property type="entry name" value="Ribonuclease H-like"/>
    <property type="match status" value="1"/>
</dbReference>
<organism evidence="6 7">
    <name type="scientific">Streptomyces tamarix</name>
    <dbReference type="NCBI Taxonomy" id="3078565"/>
    <lineage>
        <taxon>Bacteria</taxon>
        <taxon>Bacillati</taxon>
        <taxon>Actinomycetota</taxon>
        <taxon>Actinomycetes</taxon>
        <taxon>Kitasatosporales</taxon>
        <taxon>Streptomycetaceae</taxon>
        <taxon>Streptomyces</taxon>
    </lineage>
</organism>
<comment type="catalytic activity">
    <reaction evidence="4">
        <text>DNA(n) + a 2'-deoxyribonucleoside 5'-triphosphate = DNA(n+1) + diphosphate</text>
        <dbReference type="Rhea" id="RHEA:22508"/>
        <dbReference type="Rhea" id="RHEA-COMP:17339"/>
        <dbReference type="Rhea" id="RHEA-COMP:17340"/>
        <dbReference type="ChEBI" id="CHEBI:33019"/>
        <dbReference type="ChEBI" id="CHEBI:61560"/>
        <dbReference type="ChEBI" id="CHEBI:173112"/>
        <dbReference type="EC" id="2.7.7.7"/>
    </reaction>
</comment>
<dbReference type="Gene3D" id="3.30.420.10">
    <property type="entry name" value="Ribonuclease H-like superfamily/Ribonuclease H"/>
    <property type="match status" value="1"/>
</dbReference>
<keyword evidence="7" id="KW-1185">Reference proteome</keyword>
<dbReference type="SMART" id="SM00482">
    <property type="entry name" value="POLAc"/>
    <property type="match status" value="1"/>
</dbReference>
<dbReference type="Proteomes" id="UP001250181">
    <property type="component" value="Unassembled WGS sequence"/>
</dbReference>
<dbReference type="Gene3D" id="3.40.470.10">
    <property type="entry name" value="Uracil-DNA glycosylase-like domain"/>
    <property type="match status" value="1"/>
</dbReference>
<keyword evidence="3" id="KW-0235">DNA replication</keyword>
<name>A0ABU3QKX5_9ACTN</name>
<dbReference type="Gene3D" id="1.10.150.20">
    <property type="entry name" value="5' to 3' exonuclease, C-terminal subdomain"/>
    <property type="match status" value="1"/>
</dbReference>
<evidence type="ECO:0000259" key="5">
    <source>
        <dbReference type="SMART" id="SM00482"/>
    </source>
</evidence>
<dbReference type="SUPFAM" id="SSF52141">
    <property type="entry name" value="Uracil-DNA glycosylase-like"/>
    <property type="match status" value="1"/>
</dbReference>
<dbReference type="InterPro" id="IPR001098">
    <property type="entry name" value="DNA-dir_DNA_pol_A_palm_dom"/>
</dbReference>
<proteinExistence type="inferred from homology"/>
<dbReference type="PANTHER" id="PTHR10133:SF27">
    <property type="entry name" value="DNA POLYMERASE NU"/>
    <property type="match status" value="1"/>
</dbReference>
<reference evidence="6 7" key="1">
    <citation type="submission" date="2023-09" db="EMBL/GenBank/DDBJ databases">
        <title>Streptomyces sp. nov.: A antagonism against Alternaria gaisen Producing Streptochlin, Isolated from Tamarix root soil.</title>
        <authorList>
            <person name="Chen Y."/>
        </authorList>
    </citation>
    <scope>NUCLEOTIDE SEQUENCE [LARGE SCALE GENOMIC DNA]</scope>
    <source>
        <strain evidence="6 7">TRM76323</strain>
    </source>
</reference>
<feature type="domain" description="DNA-directed DNA polymerase family A palm" evidence="5">
    <location>
        <begin position="700"/>
        <end position="913"/>
    </location>
</feature>
<dbReference type="EMBL" id="JAWCTQ010000016">
    <property type="protein sequence ID" value="MDT9683414.1"/>
    <property type="molecule type" value="Genomic_DNA"/>
</dbReference>
<evidence type="ECO:0000256" key="1">
    <source>
        <dbReference type="ARBA" id="ARBA00007705"/>
    </source>
</evidence>
<dbReference type="InterPro" id="IPR036397">
    <property type="entry name" value="RNaseH_sf"/>
</dbReference>
<gene>
    <name evidence="6" type="ORF">RND61_15300</name>
</gene>
<dbReference type="InterPro" id="IPR043502">
    <property type="entry name" value="DNA/RNA_pol_sf"/>
</dbReference>
<comment type="caution">
    <text evidence="6">The sequence shown here is derived from an EMBL/GenBank/DDBJ whole genome shotgun (WGS) entry which is preliminary data.</text>
</comment>
<dbReference type="RefSeq" id="WP_315878488.1">
    <property type="nucleotide sequence ID" value="NZ_JAWCTQ010000016.1"/>
</dbReference>
<evidence type="ECO:0000256" key="2">
    <source>
        <dbReference type="ARBA" id="ARBA00012417"/>
    </source>
</evidence>
<dbReference type="SUPFAM" id="SSF56672">
    <property type="entry name" value="DNA/RNA polymerases"/>
    <property type="match status" value="1"/>
</dbReference>
<comment type="similarity">
    <text evidence="1">Belongs to the DNA polymerase type-A family.</text>
</comment>
<sequence length="1024" mass="117657">MVDMTRILVVNDFLKVHYVQKTASGGVRDIYFDTKEGKTFKQFLGKALQEQQNNGNRVEKFDLDLKYAYPLIPKIVRSNPRFPENNSYKPVTQTEFKPYEESLYEYIKETDPDIIIPTGTTAVRVLFKTGSISKSRGLPIKMMLDGDTKKRWFLPMFSMSYYLTKPSREPLVLSDFRLLADFIANGESAFVAKPVQYVTVLDFEMAKKVLKTAAIKGVSPELAPAFDYESNVLSAEAKTAKPLSISISWKERTGYTIPLAHRSAPWTKEQLNVLYALIVEMLSSDNYKVAHNGGFDIKLTKIDIDKNLYTRHILDTKIGYFITTSQAQEVSFGLKELAYQFTDMGGYEHPLDEYKKWFLLQKVRKNTFVGKYFSYKNGEYELSDDDYLSWLTDENKSYALMIAEELYEEFGGKITSVRNSNDSSTFNYEWIPLDILCVYASGDVDAAYRINHKLYTTLIAPNPDWVDLYTRHYPEIQEVVSNLEAEGTQVDRKRLEEIGVFYSQQIEKILSDLKKLPLIQKVHEYKEALYEKGLDEKPKPKSERNEELYKLYTKYRKPEDREFNPGSTSDTKMVLFSLTGYTLPAEDDYITAAAKTAIKTKQKKREDLTVEDYSTGAKTMEYILKNYPDFKEAKMISNYKKYIKLNSSFVSGILSKLDENDKVHGSYNLTGTETTRMSSANPNMQQLPRYVADPEDITYNYQVKSALIPYKEYNHDTLVLADFSSQEVHLAAVLAHDDNMIEDFINGEDVHTTTASMVYHVKKEDVTPELRTKAKAVTYGLLYGETPESFAPKQHDPEMTLEESKELFDSYFSSKPKIKQLIEDAKTFVEKNGYAVIPGSGFRRKLQEVNSSMYSERSKALRQSLNSQIQGGASYITQVALINLDKAIRKFGLNAKIFITVHDSIGVSTEKKLVPTVVKVMKYVMENLPMDYLKIEHNGKNIQFKMETEIGVTDTYQHEYDFNEDDFKNAVSTKAYVNYYGKLNDLKNRLKHHIMSDEDYEEEKAYVISHKNDILSGKSVDTLK</sequence>
<dbReference type="Gene3D" id="1.20.1060.10">
    <property type="entry name" value="Taq DNA Polymerase, Chain T, domain 4"/>
    <property type="match status" value="1"/>
</dbReference>
<evidence type="ECO:0000313" key="6">
    <source>
        <dbReference type="EMBL" id="MDT9683414.1"/>
    </source>
</evidence>
<dbReference type="EC" id="2.7.7.7" evidence="2"/>
<dbReference type="InterPro" id="IPR002298">
    <property type="entry name" value="DNA_polymerase_A"/>
</dbReference>
<accession>A0ABU3QKX5</accession>
<dbReference type="PANTHER" id="PTHR10133">
    <property type="entry name" value="DNA POLYMERASE I"/>
    <property type="match status" value="1"/>
</dbReference>
<protein>
    <recommendedName>
        <fullName evidence="2">DNA-directed DNA polymerase</fullName>
        <ecNumber evidence="2">2.7.7.7</ecNumber>
    </recommendedName>
</protein>
<evidence type="ECO:0000256" key="4">
    <source>
        <dbReference type="ARBA" id="ARBA00049244"/>
    </source>
</evidence>
<dbReference type="InterPro" id="IPR036895">
    <property type="entry name" value="Uracil-DNA_glycosylase-like_sf"/>
</dbReference>
<dbReference type="Gene3D" id="3.30.70.370">
    <property type="match status" value="1"/>
</dbReference>
<dbReference type="Pfam" id="PF00476">
    <property type="entry name" value="DNA_pol_A"/>
    <property type="match status" value="1"/>
</dbReference>
<evidence type="ECO:0000313" key="7">
    <source>
        <dbReference type="Proteomes" id="UP001250181"/>
    </source>
</evidence>
<dbReference type="InterPro" id="IPR012337">
    <property type="entry name" value="RNaseH-like_sf"/>
</dbReference>